<gene>
    <name evidence="2" type="primary">ykoP</name>
    <name evidence="2" type="ORF">GCM10011398_08710</name>
</gene>
<name>A0A917H4M1_9BACI</name>
<keyword evidence="3" id="KW-1185">Reference proteome</keyword>
<accession>A0A917H4M1</accession>
<reference evidence="2" key="2">
    <citation type="submission" date="2020-09" db="EMBL/GenBank/DDBJ databases">
        <authorList>
            <person name="Sun Q."/>
            <person name="Zhou Y."/>
        </authorList>
    </citation>
    <scope>NUCLEOTIDE SEQUENCE</scope>
    <source>
        <strain evidence="2">CGMCC 1.12754</strain>
    </source>
</reference>
<dbReference type="EMBL" id="BMFR01000002">
    <property type="protein sequence ID" value="GGG67255.1"/>
    <property type="molecule type" value="Genomic_DNA"/>
</dbReference>
<sequence>MKSYLLDVWNAIDPIYYNLTRLQYVPENDNRNTLFRVRVTRYKGKQVVLSDGTVINKNDLLLKIHLHNVRMLTDLHNITSDVKRAVYVYHMIKRSLPWLANYVGIHKRKQEIKAIIGITTLYRGADRLGFEITSIKNPCYSIVKKGSFLPINFLANASCRNTPVYLFMSKERLLALYNV</sequence>
<reference evidence="2" key="1">
    <citation type="journal article" date="2014" name="Int. J. Syst. Evol. Microbiol.">
        <title>Complete genome sequence of Corynebacterium casei LMG S-19264T (=DSM 44701T), isolated from a smear-ripened cheese.</title>
        <authorList>
            <consortium name="US DOE Joint Genome Institute (JGI-PGF)"/>
            <person name="Walter F."/>
            <person name="Albersmeier A."/>
            <person name="Kalinowski J."/>
            <person name="Ruckert C."/>
        </authorList>
    </citation>
    <scope>NUCLEOTIDE SEQUENCE</scope>
    <source>
        <strain evidence="2">CGMCC 1.12754</strain>
    </source>
</reference>
<comment type="caution">
    <text evidence="2">The sequence shown here is derived from an EMBL/GenBank/DDBJ whole genome shotgun (WGS) entry which is preliminary data.</text>
</comment>
<protein>
    <recommendedName>
        <fullName evidence="1">YkoP-like domain-containing protein</fullName>
    </recommendedName>
</protein>
<feature type="domain" description="YkoP-like" evidence="1">
    <location>
        <begin position="2"/>
        <end position="177"/>
    </location>
</feature>
<dbReference type="AlphaFoldDB" id="A0A917H4M1"/>
<proteinExistence type="predicted"/>
<dbReference type="RefSeq" id="WP_188454121.1">
    <property type="nucleotide sequence ID" value="NZ_BMFR01000002.1"/>
</dbReference>
<organism evidence="2 3">
    <name type="scientific">Virgibacillus oceani</name>
    <dbReference type="NCBI Taxonomy" id="1479511"/>
    <lineage>
        <taxon>Bacteria</taxon>
        <taxon>Bacillati</taxon>
        <taxon>Bacillota</taxon>
        <taxon>Bacilli</taxon>
        <taxon>Bacillales</taxon>
        <taxon>Bacillaceae</taxon>
        <taxon>Virgibacillus</taxon>
    </lineage>
</organism>
<evidence type="ECO:0000313" key="3">
    <source>
        <dbReference type="Proteomes" id="UP000622860"/>
    </source>
</evidence>
<evidence type="ECO:0000259" key="1">
    <source>
        <dbReference type="Pfam" id="PF22790"/>
    </source>
</evidence>
<evidence type="ECO:0000313" key="2">
    <source>
        <dbReference type="EMBL" id="GGG67255.1"/>
    </source>
</evidence>
<dbReference type="Proteomes" id="UP000622860">
    <property type="component" value="Unassembled WGS sequence"/>
</dbReference>
<dbReference type="InterPro" id="IPR054467">
    <property type="entry name" value="YkoP-like_dom"/>
</dbReference>
<dbReference type="Pfam" id="PF22790">
    <property type="entry name" value="YkoP"/>
    <property type="match status" value="1"/>
</dbReference>